<name>A0ABT5TC62_9RHOB</name>
<dbReference type="InterPro" id="IPR036661">
    <property type="entry name" value="Luciferase-like_sf"/>
</dbReference>
<evidence type="ECO:0000313" key="5">
    <source>
        <dbReference type="Proteomes" id="UP001431784"/>
    </source>
</evidence>
<dbReference type="PANTHER" id="PTHR30137">
    <property type="entry name" value="LUCIFERASE-LIKE MONOOXYGENASE"/>
    <property type="match status" value="1"/>
</dbReference>
<dbReference type="PANTHER" id="PTHR30137:SF8">
    <property type="entry name" value="BLR5498 PROTEIN"/>
    <property type="match status" value="1"/>
</dbReference>
<organism evidence="4 5">
    <name type="scientific">Roseinatronobacter alkalisoli</name>
    <dbReference type="NCBI Taxonomy" id="3028235"/>
    <lineage>
        <taxon>Bacteria</taxon>
        <taxon>Pseudomonadati</taxon>
        <taxon>Pseudomonadota</taxon>
        <taxon>Alphaproteobacteria</taxon>
        <taxon>Rhodobacterales</taxon>
        <taxon>Paracoccaceae</taxon>
        <taxon>Roseinatronobacter</taxon>
    </lineage>
</organism>
<evidence type="ECO:0000259" key="3">
    <source>
        <dbReference type="Pfam" id="PF00296"/>
    </source>
</evidence>
<evidence type="ECO:0000256" key="1">
    <source>
        <dbReference type="ARBA" id="ARBA00023002"/>
    </source>
</evidence>
<reference evidence="4" key="1">
    <citation type="submission" date="2023-02" db="EMBL/GenBank/DDBJ databases">
        <title>Description of Roseinatronobacter alkalisoli sp. nov., an alkaliphilic bacerium isolated from soda soil.</title>
        <authorList>
            <person name="Wei W."/>
        </authorList>
    </citation>
    <scope>NUCLEOTIDE SEQUENCE</scope>
    <source>
        <strain evidence="4">HJB301</strain>
    </source>
</reference>
<evidence type="ECO:0000256" key="2">
    <source>
        <dbReference type="ARBA" id="ARBA00023033"/>
    </source>
</evidence>
<protein>
    <submittedName>
        <fullName evidence="4">LLM class flavin-dependent oxidoreductase</fullName>
    </submittedName>
</protein>
<dbReference type="Pfam" id="PF00296">
    <property type="entry name" value="Bac_luciferase"/>
    <property type="match status" value="1"/>
</dbReference>
<dbReference type="SUPFAM" id="SSF51679">
    <property type="entry name" value="Bacterial luciferase-like"/>
    <property type="match status" value="1"/>
</dbReference>
<proteinExistence type="predicted"/>
<dbReference type="Gene3D" id="3.20.20.30">
    <property type="entry name" value="Luciferase-like domain"/>
    <property type="match status" value="1"/>
</dbReference>
<keyword evidence="5" id="KW-1185">Reference proteome</keyword>
<dbReference type="Proteomes" id="UP001431784">
    <property type="component" value="Unassembled WGS sequence"/>
</dbReference>
<gene>
    <name evidence="4" type="ORF">PUT78_16600</name>
</gene>
<sequence length="343" mass="36883">MSGRIRVDLAGFAREGGLGDHADLIALAREADALGFGGIWFNEFHFDRNRLPHPSTLLLGAAILAVTERLRFGTSILVLPLYHPLLLAEQVAQLDRQSGGRLDVGVGRGTSPDTFRALGLNPDEARPRFAAALDILRMAWTQGNVSHDGSFWRFDNVSVGPPCVQRPHPPVYMAAVAPDNIDLAARHALPLLYSLEPNEGRQFAPYRAALARHGQGVGPLHASSLSRYVLIDRDRGTALAQLDALTHRLNENRAARAIAAGNPPPVPRSRAQMLEGHAIAGTPDDCTAQILDLSAQLHTGSIRAFFSANGAIPVPQARAAMRLFAAQVLPALTSPAMTKEICL</sequence>
<dbReference type="EMBL" id="JAQZSM010000018">
    <property type="protein sequence ID" value="MDD7972720.1"/>
    <property type="molecule type" value="Genomic_DNA"/>
</dbReference>
<keyword evidence="2" id="KW-0503">Monooxygenase</keyword>
<evidence type="ECO:0000313" key="4">
    <source>
        <dbReference type="EMBL" id="MDD7972720.1"/>
    </source>
</evidence>
<dbReference type="InterPro" id="IPR050766">
    <property type="entry name" value="Bact_Lucif_Oxidored"/>
</dbReference>
<comment type="caution">
    <text evidence="4">The sequence shown here is derived from an EMBL/GenBank/DDBJ whole genome shotgun (WGS) entry which is preliminary data.</text>
</comment>
<dbReference type="InterPro" id="IPR011251">
    <property type="entry name" value="Luciferase-like_dom"/>
</dbReference>
<keyword evidence="1" id="KW-0560">Oxidoreductase</keyword>
<dbReference type="RefSeq" id="WP_274353397.1">
    <property type="nucleotide sequence ID" value="NZ_JAQZSM010000018.1"/>
</dbReference>
<feature type="domain" description="Luciferase-like" evidence="3">
    <location>
        <begin position="20"/>
        <end position="293"/>
    </location>
</feature>
<accession>A0ABT5TC62</accession>